<dbReference type="EC" id="2.7.4.25" evidence="8"/>
<dbReference type="SUPFAM" id="SSF52540">
    <property type="entry name" value="P-loop containing nucleoside triphosphate hydrolases"/>
    <property type="match status" value="1"/>
</dbReference>
<comment type="caution">
    <text evidence="10">The sequence shown here is derived from an EMBL/GenBank/DDBJ whole genome shotgun (WGS) entry which is preliminary data.</text>
</comment>
<reference evidence="10" key="1">
    <citation type="submission" date="2020-11" db="EMBL/GenBank/DDBJ databases">
        <title>Genome seq and assembly of Planobacterium sp.</title>
        <authorList>
            <person name="Chhetri G."/>
        </authorList>
    </citation>
    <scope>NUCLEOTIDE SEQUENCE</scope>
    <source>
        <strain evidence="10">GCR5</strain>
    </source>
</reference>
<organism evidence="10 11">
    <name type="scientific">Planobacterium oryzisoli</name>
    <dbReference type="NCBI Taxonomy" id="2771435"/>
    <lineage>
        <taxon>Bacteria</taxon>
        <taxon>Pseudomonadati</taxon>
        <taxon>Bacteroidota</taxon>
        <taxon>Flavobacteriia</taxon>
        <taxon>Flavobacteriales</taxon>
        <taxon>Weeksellaceae</taxon>
        <taxon>Chryseobacterium group</taxon>
        <taxon>Chryseobacterium</taxon>
    </lineage>
</organism>
<accession>A0A931EAF5</accession>
<keyword evidence="3 8" id="KW-0547">Nucleotide-binding</keyword>
<comment type="subcellular location">
    <subcellularLocation>
        <location evidence="8">Cytoplasm</location>
    </subcellularLocation>
</comment>
<dbReference type="Pfam" id="PF02224">
    <property type="entry name" value="Cytidylate_kin"/>
    <property type="match status" value="1"/>
</dbReference>
<dbReference type="PANTHER" id="PTHR21299:SF2">
    <property type="entry name" value="CYTIDYLATE KINASE"/>
    <property type="match status" value="1"/>
</dbReference>
<sequence length="223" mass="25196">MKKKPVIAIDGYSSTGKSSISKEIARRLGLVHIDTGALYRGITLFALRCALDQSGKIDCSMLEKHLPELELKFHLEHGELVLYLAKENITEPIRSQQVSENVSFIAKQSFVRDYLLEYQREMAKKGGVIMDGRDIGTTVLPEADYKFFLSASVQERSRRRHLELQSMGIDLPLEEVERNLTSRDAIDSSREASPLRQAPDAVLIDNTKLTKEETIEKILSFIS</sequence>
<dbReference type="InterPro" id="IPR027417">
    <property type="entry name" value="P-loop_NTPase"/>
</dbReference>
<dbReference type="GO" id="GO:0036431">
    <property type="term" value="F:dCMP kinase activity"/>
    <property type="evidence" value="ECO:0007669"/>
    <property type="project" value="InterPro"/>
</dbReference>
<protein>
    <recommendedName>
        <fullName evidence="8">Cytidylate kinase</fullName>
        <shortName evidence="8">CK</shortName>
        <ecNumber evidence="8">2.7.4.25</ecNumber>
    </recommendedName>
    <alternativeName>
        <fullName evidence="8">Cytidine monophosphate kinase</fullName>
        <shortName evidence="8">CMP kinase</shortName>
    </alternativeName>
</protein>
<dbReference type="Proteomes" id="UP000694480">
    <property type="component" value="Unassembled WGS sequence"/>
</dbReference>
<evidence type="ECO:0000259" key="9">
    <source>
        <dbReference type="Pfam" id="PF02224"/>
    </source>
</evidence>
<dbReference type="InterPro" id="IPR003136">
    <property type="entry name" value="Cytidylate_kin"/>
</dbReference>
<feature type="binding site" evidence="8">
    <location>
        <begin position="11"/>
        <end position="19"/>
    </location>
    <ligand>
        <name>ATP</name>
        <dbReference type="ChEBI" id="CHEBI:30616"/>
    </ligand>
</feature>
<dbReference type="GO" id="GO:0005524">
    <property type="term" value="F:ATP binding"/>
    <property type="evidence" value="ECO:0007669"/>
    <property type="project" value="UniProtKB-UniRule"/>
</dbReference>
<name>A0A931EAF5_9FLAO</name>
<keyword evidence="4 8" id="KW-0418">Kinase</keyword>
<evidence type="ECO:0000256" key="6">
    <source>
        <dbReference type="ARBA" id="ARBA00047615"/>
    </source>
</evidence>
<comment type="similarity">
    <text evidence="1 8">Belongs to the cytidylate kinase family. Type 1 subfamily.</text>
</comment>
<dbReference type="AlphaFoldDB" id="A0A931EAF5"/>
<dbReference type="RefSeq" id="WP_194738320.1">
    <property type="nucleotide sequence ID" value="NZ_JADKYY010000001.1"/>
</dbReference>
<keyword evidence="11" id="KW-1185">Reference proteome</keyword>
<keyword evidence="5 8" id="KW-0067">ATP-binding</keyword>
<evidence type="ECO:0000256" key="8">
    <source>
        <dbReference type="HAMAP-Rule" id="MF_00238"/>
    </source>
</evidence>
<comment type="catalytic activity">
    <reaction evidence="6 8">
        <text>dCMP + ATP = dCDP + ADP</text>
        <dbReference type="Rhea" id="RHEA:25094"/>
        <dbReference type="ChEBI" id="CHEBI:30616"/>
        <dbReference type="ChEBI" id="CHEBI:57566"/>
        <dbReference type="ChEBI" id="CHEBI:58593"/>
        <dbReference type="ChEBI" id="CHEBI:456216"/>
        <dbReference type="EC" id="2.7.4.25"/>
    </reaction>
</comment>
<dbReference type="EMBL" id="JADKYY010000001">
    <property type="protein sequence ID" value="MBF5026394.1"/>
    <property type="molecule type" value="Genomic_DNA"/>
</dbReference>
<evidence type="ECO:0000256" key="3">
    <source>
        <dbReference type="ARBA" id="ARBA00022741"/>
    </source>
</evidence>
<evidence type="ECO:0000313" key="10">
    <source>
        <dbReference type="EMBL" id="MBF5026394.1"/>
    </source>
</evidence>
<dbReference type="GO" id="GO:0005829">
    <property type="term" value="C:cytosol"/>
    <property type="evidence" value="ECO:0007669"/>
    <property type="project" value="TreeGrafter"/>
</dbReference>
<keyword evidence="2 8" id="KW-0808">Transferase</keyword>
<evidence type="ECO:0000256" key="1">
    <source>
        <dbReference type="ARBA" id="ARBA00009427"/>
    </source>
</evidence>
<evidence type="ECO:0000256" key="5">
    <source>
        <dbReference type="ARBA" id="ARBA00022840"/>
    </source>
</evidence>
<evidence type="ECO:0000256" key="2">
    <source>
        <dbReference type="ARBA" id="ARBA00022679"/>
    </source>
</evidence>
<evidence type="ECO:0000313" key="11">
    <source>
        <dbReference type="Proteomes" id="UP000694480"/>
    </source>
</evidence>
<dbReference type="Gene3D" id="3.40.50.300">
    <property type="entry name" value="P-loop containing nucleotide triphosphate hydrolases"/>
    <property type="match status" value="1"/>
</dbReference>
<dbReference type="HAMAP" id="MF_00238">
    <property type="entry name" value="Cytidyl_kinase_type1"/>
    <property type="match status" value="1"/>
</dbReference>
<dbReference type="GO" id="GO:0015949">
    <property type="term" value="P:nucleobase-containing small molecule interconversion"/>
    <property type="evidence" value="ECO:0007669"/>
    <property type="project" value="TreeGrafter"/>
</dbReference>
<dbReference type="PANTHER" id="PTHR21299">
    <property type="entry name" value="CYTIDYLATE KINASE/PANTOATE-BETA-ALANINE LIGASE"/>
    <property type="match status" value="1"/>
</dbReference>
<evidence type="ECO:0000256" key="4">
    <source>
        <dbReference type="ARBA" id="ARBA00022777"/>
    </source>
</evidence>
<comment type="catalytic activity">
    <reaction evidence="7 8">
        <text>CMP + ATP = CDP + ADP</text>
        <dbReference type="Rhea" id="RHEA:11600"/>
        <dbReference type="ChEBI" id="CHEBI:30616"/>
        <dbReference type="ChEBI" id="CHEBI:58069"/>
        <dbReference type="ChEBI" id="CHEBI:60377"/>
        <dbReference type="ChEBI" id="CHEBI:456216"/>
        <dbReference type="EC" id="2.7.4.25"/>
    </reaction>
</comment>
<dbReference type="CDD" id="cd02020">
    <property type="entry name" value="CMPK"/>
    <property type="match status" value="1"/>
</dbReference>
<keyword evidence="8" id="KW-0963">Cytoplasm</keyword>
<dbReference type="GO" id="GO:0006220">
    <property type="term" value="P:pyrimidine nucleotide metabolic process"/>
    <property type="evidence" value="ECO:0007669"/>
    <property type="project" value="UniProtKB-UniRule"/>
</dbReference>
<dbReference type="NCBIfam" id="TIGR00017">
    <property type="entry name" value="cmk"/>
    <property type="match status" value="1"/>
</dbReference>
<evidence type="ECO:0000256" key="7">
    <source>
        <dbReference type="ARBA" id="ARBA00048478"/>
    </source>
</evidence>
<gene>
    <name evidence="8" type="primary">cmk</name>
    <name evidence="10" type="ORF">IC612_01095</name>
</gene>
<dbReference type="InterPro" id="IPR011994">
    <property type="entry name" value="Cytidylate_kinase_dom"/>
</dbReference>
<feature type="domain" description="Cytidylate kinase" evidence="9">
    <location>
        <begin position="7"/>
        <end position="222"/>
    </location>
</feature>
<proteinExistence type="inferred from homology"/>